<protein>
    <submittedName>
        <fullName evidence="1">Uncharacterized protein</fullName>
    </submittedName>
</protein>
<dbReference type="AlphaFoldDB" id="A0A0F9H3N0"/>
<proteinExistence type="predicted"/>
<dbReference type="EMBL" id="LAZR01026074">
    <property type="protein sequence ID" value="KKL69877.1"/>
    <property type="molecule type" value="Genomic_DNA"/>
</dbReference>
<evidence type="ECO:0000313" key="1">
    <source>
        <dbReference type="EMBL" id="KKL69877.1"/>
    </source>
</evidence>
<name>A0A0F9H3N0_9ZZZZ</name>
<reference evidence="1" key="1">
    <citation type="journal article" date="2015" name="Nature">
        <title>Complex archaea that bridge the gap between prokaryotes and eukaryotes.</title>
        <authorList>
            <person name="Spang A."/>
            <person name="Saw J.H."/>
            <person name="Jorgensen S.L."/>
            <person name="Zaremba-Niedzwiedzka K."/>
            <person name="Martijn J."/>
            <person name="Lind A.E."/>
            <person name="van Eijk R."/>
            <person name="Schleper C."/>
            <person name="Guy L."/>
            <person name="Ettema T.J."/>
        </authorList>
    </citation>
    <scope>NUCLEOTIDE SEQUENCE</scope>
</reference>
<gene>
    <name evidence="1" type="ORF">LCGC14_2110500</name>
</gene>
<sequence length="166" mass="18988">MNLDKLIRQNPSKSDIWFAGFPVRLGALSMGHWIWLEKVWRNKCAGVTIYQPVEMYVAQKIEETKKGIAAYHREQKVLLRLIRLTKGLTQTRFDELFHARGLGGSKSMMFQSGVSGDSFMLGGMDGELSPWSWNLDLLQHMMSVGLVNTKRNEKDEIVYILPKGDK</sequence>
<organism evidence="1">
    <name type="scientific">marine sediment metagenome</name>
    <dbReference type="NCBI Taxonomy" id="412755"/>
    <lineage>
        <taxon>unclassified sequences</taxon>
        <taxon>metagenomes</taxon>
        <taxon>ecological metagenomes</taxon>
    </lineage>
</organism>
<comment type="caution">
    <text evidence="1">The sequence shown here is derived from an EMBL/GenBank/DDBJ whole genome shotgun (WGS) entry which is preliminary data.</text>
</comment>
<accession>A0A0F9H3N0</accession>